<evidence type="ECO:0000313" key="1">
    <source>
        <dbReference type="EMBL" id="OMJ13133.1"/>
    </source>
</evidence>
<accession>A0A1R1XEV0</accession>
<dbReference type="AlphaFoldDB" id="A0A1R1XEV0"/>
<reference evidence="1 2" key="1">
    <citation type="submission" date="2017-01" db="EMBL/GenBank/DDBJ databases">
        <authorList>
            <person name="Mah S.A."/>
            <person name="Swanson W.J."/>
            <person name="Moy G.W."/>
            <person name="Vacquier V.D."/>
        </authorList>
    </citation>
    <scope>NUCLEOTIDE SEQUENCE [LARGE SCALE GENOMIC DNA]</scope>
    <source>
        <strain evidence="1 2">GSMNP</strain>
    </source>
</reference>
<evidence type="ECO:0000313" key="2">
    <source>
        <dbReference type="Proteomes" id="UP000187283"/>
    </source>
</evidence>
<name>A0A1R1XEV0_9FUNG</name>
<dbReference type="EMBL" id="LSSN01003620">
    <property type="protein sequence ID" value="OMJ13133.1"/>
    <property type="molecule type" value="Genomic_DNA"/>
</dbReference>
<proteinExistence type="predicted"/>
<gene>
    <name evidence="1" type="ORF">AYI70_g8691</name>
</gene>
<sequence>MLFVSFSYHQHNRIAAKALLKDCGTLLSLLQQQLFFRLGYQSLRPVSRYIQKIMIKEIAEYVPHCSKYITTYKFHAQPSASII</sequence>
<protein>
    <submittedName>
        <fullName evidence="1">Uncharacterized protein</fullName>
    </submittedName>
</protein>
<keyword evidence="2" id="KW-1185">Reference proteome</keyword>
<comment type="caution">
    <text evidence="1">The sequence shown here is derived from an EMBL/GenBank/DDBJ whole genome shotgun (WGS) entry which is preliminary data.</text>
</comment>
<dbReference type="Proteomes" id="UP000187283">
    <property type="component" value="Unassembled WGS sequence"/>
</dbReference>
<organism evidence="1 2">
    <name type="scientific">Smittium culicis</name>
    <dbReference type="NCBI Taxonomy" id="133412"/>
    <lineage>
        <taxon>Eukaryota</taxon>
        <taxon>Fungi</taxon>
        <taxon>Fungi incertae sedis</taxon>
        <taxon>Zoopagomycota</taxon>
        <taxon>Kickxellomycotina</taxon>
        <taxon>Harpellomycetes</taxon>
        <taxon>Harpellales</taxon>
        <taxon>Legeriomycetaceae</taxon>
        <taxon>Smittium</taxon>
    </lineage>
</organism>